<proteinExistence type="predicted"/>
<gene>
    <name evidence="1" type="ORF">GGI19_003727</name>
</gene>
<dbReference type="EMBL" id="JANBUH010000266">
    <property type="protein sequence ID" value="KAJ2752594.1"/>
    <property type="molecule type" value="Genomic_DNA"/>
</dbReference>
<sequence>IEVVGGSAFVDQSSDTENFVILVARLFQLATRITYKFDEDTKPLDQRVDTITNLVNIDIMADSMEPIAQLARQSAETLQSLCIETRGRGDISGLIQSAHGDYIEYSQLRVLRLNHCSDSSDVDRPVFPGAVPFPYLRLLSITDSYPFADDVVFRRNAATLEYLDIRLERNAALLLMTYNVFTCTSHPRLQYVKTRTVGDIASYSFAASTSYLKLSLGIAPSAAMRAIKGLSSNTEVVSALLQLGQLNSIQVLALPDTQLDLLDAITIIESLPLLSDLHTMSPILGSFPAGAVVDKLPVYVLSKYAPIGQRFRCWHAQYSRRADLGEVVTCVLLLALIRPNFDYCTSPRYLRKQFMALMTKEIASEEYKQHVPRLQRLLFS</sequence>
<comment type="caution">
    <text evidence="1">The sequence shown here is derived from an EMBL/GenBank/DDBJ whole genome shotgun (WGS) entry which is preliminary data.</text>
</comment>
<protein>
    <submittedName>
        <fullName evidence="1">Uncharacterized protein</fullName>
    </submittedName>
</protein>
<dbReference type="Proteomes" id="UP001140011">
    <property type="component" value="Unassembled WGS sequence"/>
</dbReference>
<keyword evidence="2" id="KW-1185">Reference proteome</keyword>
<organism evidence="1 2">
    <name type="scientific">Coemansia pectinata</name>
    <dbReference type="NCBI Taxonomy" id="1052879"/>
    <lineage>
        <taxon>Eukaryota</taxon>
        <taxon>Fungi</taxon>
        <taxon>Fungi incertae sedis</taxon>
        <taxon>Zoopagomycota</taxon>
        <taxon>Kickxellomycotina</taxon>
        <taxon>Kickxellomycetes</taxon>
        <taxon>Kickxellales</taxon>
        <taxon>Kickxellaceae</taxon>
        <taxon>Coemansia</taxon>
    </lineage>
</organism>
<name>A0A9W8GTT6_9FUNG</name>
<evidence type="ECO:0000313" key="1">
    <source>
        <dbReference type="EMBL" id="KAJ2752594.1"/>
    </source>
</evidence>
<dbReference type="OrthoDB" id="5529877at2759"/>
<evidence type="ECO:0000313" key="2">
    <source>
        <dbReference type="Proteomes" id="UP001140011"/>
    </source>
</evidence>
<reference evidence="1" key="1">
    <citation type="submission" date="2022-07" db="EMBL/GenBank/DDBJ databases">
        <title>Phylogenomic reconstructions and comparative analyses of Kickxellomycotina fungi.</title>
        <authorList>
            <person name="Reynolds N.K."/>
            <person name="Stajich J.E."/>
            <person name="Barry K."/>
            <person name="Grigoriev I.V."/>
            <person name="Crous P."/>
            <person name="Smith M.E."/>
        </authorList>
    </citation>
    <scope>NUCLEOTIDE SEQUENCE</scope>
    <source>
        <strain evidence="1">BCRC 34297</strain>
    </source>
</reference>
<accession>A0A9W8GTT6</accession>
<dbReference type="AlphaFoldDB" id="A0A9W8GTT6"/>
<feature type="non-terminal residue" evidence="1">
    <location>
        <position position="1"/>
    </location>
</feature>